<accession>A0AAP0ESY5</accession>
<organism evidence="1 2">
    <name type="scientific">Stephania yunnanensis</name>
    <dbReference type="NCBI Taxonomy" id="152371"/>
    <lineage>
        <taxon>Eukaryota</taxon>
        <taxon>Viridiplantae</taxon>
        <taxon>Streptophyta</taxon>
        <taxon>Embryophyta</taxon>
        <taxon>Tracheophyta</taxon>
        <taxon>Spermatophyta</taxon>
        <taxon>Magnoliopsida</taxon>
        <taxon>Ranunculales</taxon>
        <taxon>Menispermaceae</taxon>
        <taxon>Menispermoideae</taxon>
        <taxon>Cissampelideae</taxon>
        <taxon>Stephania</taxon>
    </lineage>
</organism>
<comment type="caution">
    <text evidence="1">The sequence shown here is derived from an EMBL/GenBank/DDBJ whole genome shotgun (WGS) entry which is preliminary data.</text>
</comment>
<evidence type="ECO:0000313" key="2">
    <source>
        <dbReference type="Proteomes" id="UP001420932"/>
    </source>
</evidence>
<gene>
    <name evidence="1" type="ORF">Syun_026141</name>
</gene>
<dbReference type="EMBL" id="JBBNAF010000011">
    <property type="protein sequence ID" value="KAK9099096.1"/>
    <property type="molecule type" value="Genomic_DNA"/>
</dbReference>
<protein>
    <submittedName>
        <fullName evidence="1">Uncharacterized protein</fullName>
    </submittedName>
</protein>
<keyword evidence="2" id="KW-1185">Reference proteome</keyword>
<evidence type="ECO:0000313" key="1">
    <source>
        <dbReference type="EMBL" id="KAK9099096.1"/>
    </source>
</evidence>
<dbReference type="Proteomes" id="UP001420932">
    <property type="component" value="Unassembled WGS sequence"/>
</dbReference>
<sequence>MQWRCRTDRRCELTNIDDAMEVRCISPNFNCNLHDLSNLTGTNGRQGLRML</sequence>
<reference evidence="1 2" key="1">
    <citation type="submission" date="2024-01" db="EMBL/GenBank/DDBJ databases">
        <title>Genome assemblies of Stephania.</title>
        <authorList>
            <person name="Yang L."/>
        </authorList>
    </citation>
    <scope>NUCLEOTIDE SEQUENCE [LARGE SCALE GENOMIC DNA]</scope>
    <source>
        <strain evidence="1">YNDBR</strain>
        <tissue evidence="1">Leaf</tissue>
    </source>
</reference>
<dbReference type="AlphaFoldDB" id="A0AAP0ESY5"/>
<name>A0AAP0ESY5_9MAGN</name>
<proteinExistence type="predicted"/>